<evidence type="ECO:0000313" key="5">
    <source>
        <dbReference type="Proteomes" id="UP000067625"/>
    </source>
</evidence>
<dbReference type="STRING" id="1441095.AM592_07255"/>
<dbReference type="Gene3D" id="3.30.1330.40">
    <property type="entry name" value="RutC-like"/>
    <property type="match status" value="1"/>
</dbReference>
<evidence type="ECO:0000256" key="2">
    <source>
        <dbReference type="PIRSR" id="PIRSR005965-1"/>
    </source>
</evidence>
<dbReference type="CDD" id="cd02185">
    <property type="entry name" value="AroH"/>
    <property type="match status" value="1"/>
</dbReference>
<dbReference type="Pfam" id="PF07736">
    <property type="entry name" value="CM_1"/>
    <property type="match status" value="1"/>
</dbReference>
<dbReference type="GO" id="GO:0008652">
    <property type="term" value="P:amino acid biosynthetic process"/>
    <property type="evidence" value="ECO:0007669"/>
    <property type="project" value="UniProtKB-UniRule"/>
</dbReference>
<dbReference type="AlphaFoldDB" id="A0A0M4G8C1"/>
<feature type="binding site" evidence="2">
    <location>
        <position position="89"/>
    </location>
    <ligand>
        <name>prephenate</name>
        <dbReference type="ChEBI" id="CHEBI:29934"/>
    </ligand>
</feature>
<proteinExistence type="predicted"/>
<dbReference type="EC" id="5.4.99.5" evidence="1 3"/>
<dbReference type="PATRIC" id="fig|1441095.3.peg.1601"/>
<accession>A0A0M4G8C1</accession>
<dbReference type="GO" id="GO:0004106">
    <property type="term" value="F:chorismate mutase activity"/>
    <property type="evidence" value="ECO:0007669"/>
    <property type="project" value="UniProtKB-UniRule"/>
</dbReference>
<gene>
    <name evidence="4" type="ORF">AM592_07255</name>
</gene>
<dbReference type="GO" id="GO:0009073">
    <property type="term" value="P:aromatic amino acid family biosynthetic process"/>
    <property type="evidence" value="ECO:0007669"/>
    <property type="project" value="UniProtKB-UniRule"/>
</dbReference>
<evidence type="ECO:0000313" key="4">
    <source>
        <dbReference type="EMBL" id="ALC81415.1"/>
    </source>
</evidence>
<dbReference type="Proteomes" id="UP000067625">
    <property type="component" value="Chromosome"/>
</dbReference>
<keyword evidence="2 3" id="KW-0057">Aromatic amino acid biosynthesis</keyword>
<reference evidence="5" key="1">
    <citation type="submission" date="2015-08" db="EMBL/GenBank/DDBJ databases">
        <title>Genome sequencing project for genomic taxonomy and phylogenomics of Bacillus-like bacteria.</title>
        <authorList>
            <person name="Liu B."/>
            <person name="Wang J."/>
            <person name="Zhu Y."/>
            <person name="Liu G."/>
            <person name="Chen Q."/>
            <person name="Chen Z."/>
            <person name="Lan J."/>
            <person name="Che J."/>
            <person name="Ge C."/>
            <person name="Shi H."/>
            <person name="Pan Z."/>
            <person name="Liu X."/>
        </authorList>
    </citation>
    <scope>NUCLEOTIDE SEQUENCE [LARGE SCALE GENOMIC DNA]</scope>
    <source>
        <strain evidence="5">FJAT-4402</strain>
    </source>
</reference>
<comment type="catalytic activity">
    <reaction evidence="3">
        <text>chorismate = prephenate</text>
        <dbReference type="Rhea" id="RHEA:13897"/>
        <dbReference type="ChEBI" id="CHEBI:29748"/>
        <dbReference type="ChEBI" id="CHEBI:29934"/>
        <dbReference type="EC" id="5.4.99.5"/>
    </reaction>
</comment>
<feature type="binding site" evidence="2">
    <location>
        <position position="6"/>
    </location>
    <ligand>
        <name>prephenate</name>
        <dbReference type="ChEBI" id="CHEBI:29934"/>
    </ligand>
</feature>
<dbReference type="PANTHER" id="PTHR21164:SF0">
    <property type="entry name" value="CHORISMATE MUTASE AROH"/>
    <property type="match status" value="1"/>
</dbReference>
<dbReference type="InterPro" id="IPR008243">
    <property type="entry name" value="Chorismate_mutase_AroH"/>
</dbReference>
<dbReference type="PROSITE" id="PS51167">
    <property type="entry name" value="CHORISMATE_MUT_1"/>
    <property type="match status" value="1"/>
</dbReference>
<dbReference type="GO" id="GO:0046417">
    <property type="term" value="P:chorismate metabolic process"/>
    <property type="evidence" value="ECO:0007669"/>
    <property type="project" value="TreeGrafter"/>
</dbReference>
<dbReference type="PANTHER" id="PTHR21164">
    <property type="entry name" value="CHORISMATE MUTASE"/>
    <property type="match status" value="1"/>
</dbReference>
<dbReference type="RefSeq" id="WP_053603172.1">
    <property type="nucleotide sequence ID" value="NZ_CP012600.1"/>
</dbReference>
<organism evidence="4 5">
    <name type="scientific">Bacillus gobiensis</name>
    <dbReference type="NCBI Taxonomy" id="1441095"/>
    <lineage>
        <taxon>Bacteria</taxon>
        <taxon>Bacillati</taxon>
        <taxon>Bacillota</taxon>
        <taxon>Bacilli</taxon>
        <taxon>Bacillales</taxon>
        <taxon>Bacillaceae</taxon>
        <taxon>Bacillus</taxon>
    </lineage>
</organism>
<name>A0A0M4G8C1_9BACI</name>
<dbReference type="EMBL" id="CP012600">
    <property type="protein sequence ID" value="ALC81415.1"/>
    <property type="molecule type" value="Genomic_DNA"/>
</dbReference>
<dbReference type="UniPathway" id="UPA00120">
    <property type="reaction ID" value="UER00203"/>
</dbReference>
<reference evidence="4 5" key="2">
    <citation type="journal article" date="2016" name="Int. J. Syst. Evol. Microbiol.">
        <title>Bacillus gobiensis sp. nov., isolated from a soil sample.</title>
        <authorList>
            <person name="Liu B."/>
            <person name="Liu G.H."/>
            <person name="Cetin S."/>
            <person name="Schumann P."/>
            <person name="Pan Z.Z."/>
            <person name="Chen Q.Q."/>
        </authorList>
    </citation>
    <scope>NUCLEOTIDE SEQUENCE [LARGE SCALE GENOMIC DNA]</scope>
    <source>
        <strain evidence="4 5">FJAT-4402</strain>
    </source>
</reference>
<protein>
    <recommendedName>
        <fullName evidence="1 3">chorismate mutase</fullName>
        <ecNumber evidence="1 3">5.4.99.5</ecNumber>
    </recommendedName>
</protein>
<keyword evidence="3" id="KW-0413">Isomerase</keyword>
<dbReference type="NCBIfam" id="TIGR01796">
    <property type="entry name" value="CM_mono_aroH"/>
    <property type="match status" value="1"/>
</dbReference>
<dbReference type="SUPFAM" id="SSF55298">
    <property type="entry name" value="YjgF-like"/>
    <property type="match status" value="1"/>
</dbReference>
<dbReference type="PIRSF" id="PIRSF005965">
    <property type="entry name" value="Chor_mut_AroH"/>
    <property type="match status" value="1"/>
</dbReference>
<evidence type="ECO:0000256" key="1">
    <source>
        <dbReference type="NCBIfam" id="TIGR01796"/>
    </source>
</evidence>
<evidence type="ECO:0000256" key="3">
    <source>
        <dbReference type="PROSITE-ProRule" id="PRU00514"/>
    </source>
</evidence>
<keyword evidence="5" id="KW-1185">Reference proteome</keyword>
<dbReference type="InterPro" id="IPR035959">
    <property type="entry name" value="RutC-like_sf"/>
</dbReference>
<sequence>MIRGFRGATTLEEDTDQEMIVKTKELIRNMIEKNNIKPDHVVHIIFTATPDLHAGFPAKVVREFSGWEHVPVMCMQEIDVESGLKKCIRVMLTAETELKQDEVKHEYLGKAVSLRPDLIK</sequence>
<keyword evidence="2 3" id="KW-0028">Amino-acid biosynthesis</keyword>
<feature type="binding site" evidence="2">
    <location>
        <position position="107"/>
    </location>
    <ligand>
        <name>prephenate</name>
        <dbReference type="ChEBI" id="CHEBI:29934"/>
    </ligand>
</feature>